<dbReference type="InterPro" id="IPR018649">
    <property type="entry name" value="SHOCT"/>
</dbReference>
<reference evidence="2 3" key="1">
    <citation type="journal article" date="2013" name="Biodegradation">
        <title>Quantitative proteomic analysis of ibuprofen-degrading Patulibacter sp. strain I11.</title>
        <authorList>
            <person name="Almeida B."/>
            <person name="Kjeldal H."/>
            <person name="Lolas I."/>
            <person name="Knudsen A.D."/>
            <person name="Carvalho G."/>
            <person name="Nielsen K.L."/>
            <person name="Barreto Crespo M.T."/>
            <person name="Stensballe A."/>
            <person name="Nielsen J.L."/>
        </authorList>
    </citation>
    <scope>NUCLEOTIDE SEQUENCE [LARGE SCALE GENOMIC DNA]</scope>
    <source>
        <strain evidence="2 3">I11</strain>
    </source>
</reference>
<gene>
    <name evidence="2" type="ORF">PAI11_24560</name>
</gene>
<accession>H0E6K6</accession>
<proteinExistence type="predicted"/>
<evidence type="ECO:0000259" key="1">
    <source>
        <dbReference type="Pfam" id="PF09851"/>
    </source>
</evidence>
<evidence type="ECO:0000313" key="2">
    <source>
        <dbReference type="EMBL" id="EHN10705.1"/>
    </source>
</evidence>
<feature type="domain" description="SHOCT" evidence="1">
    <location>
        <begin position="138"/>
        <end position="165"/>
    </location>
</feature>
<protein>
    <recommendedName>
        <fullName evidence="1">SHOCT domain-containing protein</fullName>
    </recommendedName>
</protein>
<dbReference type="EMBL" id="AGUD01000205">
    <property type="protein sequence ID" value="EHN10705.1"/>
    <property type="molecule type" value="Genomic_DNA"/>
</dbReference>
<organism evidence="2 3">
    <name type="scientific">Patulibacter medicamentivorans</name>
    <dbReference type="NCBI Taxonomy" id="1097667"/>
    <lineage>
        <taxon>Bacteria</taxon>
        <taxon>Bacillati</taxon>
        <taxon>Actinomycetota</taxon>
        <taxon>Thermoleophilia</taxon>
        <taxon>Solirubrobacterales</taxon>
        <taxon>Patulibacteraceae</taxon>
        <taxon>Patulibacter</taxon>
    </lineage>
</organism>
<comment type="caution">
    <text evidence="2">The sequence shown here is derived from an EMBL/GenBank/DDBJ whole genome shotgun (WGS) entry which is preliminary data.</text>
</comment>
<evidence type="ECO:0000313" key="3">
    <source>
        <dbReference type="Proteomes" id="UP000005143"/>
    </source>
</evidence>
<keyword evidence="3" id="KW-1185">Reference proteome</keyword>
<dbReference type="RefSeq" id="WP_007575439.1">
    <property type="nucleotide sequence ID" value="NZ_AGUD01000205.1"/>
</dbReference>
<dbReference type="AlphaFoldDB" id="H0E6K6"/>
<name>H0E6K6_9ACTN</name>
<dbReference type="PATRIC" id="fig|1097667.3.peg.2437"/>
<dbReference type="Proteomes" id="UP000005143">
    <property type="component" value="Unassembled WGS sequence"/>
</dbReference>
<sequence>MFGGKKRRQAQALMESGARAVGTVVDVADTGMTINDNPRVRLTFRIEPLDGSPAFEGVKTATVSRVAIPRIGGRYPVYYDAGDPSTFAYVGGVDGSEGARTIVAQFGDAFGADGSGIGQPAPVAPPASAPAPAADPIEQLRKLGELRASGVLTDAEFEQQKARILGG</sequence>
<dbReference type="Pfam" id="PF09851">
    <property type="entry name" value="SHOCT"/>
    <property type="match status" value="1"/>
</dbReference>